<comment type="caution">
    <text evidence="2">The sequence shown here is derived from an EMBL/GenBank/DDBJ whole genome shotgun (WGS) entry which is preliminary data.</text>
</comment>
<feature type="region of interest" description="Disordered" evidence="1">
    <location>
        <begin position="174"/>
        <end position="208"/>
    </location>
</feature>
<dbReference type="Pfam" id="PF18143">
    <property type="entry name" value="HAD_SAK_2"/>
    <property type="match status" value="1"/>
</dbReference>
<organism evidence="2 3">
    <name type="scientific">Yinghuangia aomiensis</name>
    <dbReference type="NCBI Taxonomy" id="676205"/>
    <lineage>
        <taxon>Bacteria</taxon>
        <taxon>Bacillati</taxon>
        <taxon>Actinomycetota</taxon>
        <taxon>Actinomycetes</taxon>
        <taxon>Kitasatosporales</taxon>
        <taxon>Streptomycetaceae</taxon>
        <taxon>Yinghuangia</taxon>
    </lineage>
</organism>
<evidence type="ECO:0000313" key="3">
    <source>
        <dbReference type="Proteomes" id="UP001500466"/>
    </source>
</evidence>
<sequence>MTSPHEPPLLFLDVDGTVVPFGGAAPPPVGSFAAADDPYATRCDPALGPRLAALPCRLVWATAWMHDANDELAPLLGLPRLPVVVWPEPTAVDALDERAGLHWKTRALVAWAAGRPFVWVDDELTDVDRAWVADRHPAPALLHHVDHALGLTDADFRALDAWLRGPRCGVGSAVRRGPGARDEVPGGLPRRPAAAEGEDAGDVLGEVV</sequence>
<evidence type="ECO:0000313" key="2">
    <source>
        <dbReference type="EMBL" id="GAA4975007.1"/>
    </source>
</evidence>
<accession>A0ABP9HNM9</accession>
<dbReference type="Proteomes" id="UP001500466">
    <property type="component" value="Unassembled WGS sequence"/>
</dbReference>
<reference evidence="3" key="1">
    <citation type="journal article" date="2019" name="Int. J. Syst. Evol. Microbiol.">
        <title>The Global Catalogue of Microorganisms (GCM) 10K type strain sequencing project: providing services to taxonomists for standard genome sequencing and annotation.</title>
        <authorList>
            <consortium name="The Broad Institute Genomics Platform"/>
            <consortium name="The Broad Institute Genome Sequencing Center for Infectious Disease"/>
            <person name="Wu L."/>
            <person name="Ma J."/>
        </authorList>
    </citation>
    <scope>NUCLEOTIDE SEQUENCE [LARGE SCALE GENOMIC DNA]</scope>
    <source>
        <strain evidence="3">JCM 17986</strain>
    </source>
</reference>
<evidence type="ECO:0000256" key="1">
    <source>
        <dbReference type="SAM" id="MobiDB-lite"/>
    </source>
</evidence>
<dbReference type="EMBL" id="BAABHS010000017">
    <property type="protein sequence ID" value="GAA4975007.1"/>
    <property type="molecule type" value="Genomic_DNA"/>
</dbReference>
<gene>
    <name evidence="2" type="ORF">GCM10023205_47240</name>
</gene>
<keyword evidence="3" id="KW-1185">Reference proteome</keyword>
<proteinExistence type="predicted"/>
<name>A0ABP9HNM9_9ACTN</name>
<protein>
    <submittedName>
        <fullName evidence="2">HAD domain-containing protein</fullName>
    </submittedName>
</protein>